<dbReference type="PROSITE" id="PS50060">
    <property type="entry name" value="MAM_2"/>
    <property type="match status" value="1"/>
</dbReference>
<accession>A7RU67</accession>
<name>A7RU67_NEMVE</name>
<evidence type="ECO:0000313" key="4">
    <source>
        <dbReference type="EMBL" id="EDO44961.1"/>
    </source>
</evidence>
<sequence>MNVGTAVVIFAAFATFARGASKADCNFDRDFCGYTQDLHDQFDWTQINGSTPSSYTGPDAGTFAFIETSWPRLNAEAARLIGPDIQLSDGNCLTFTYHMKGLNVRQLNVYLQDVSGSRMLLWSVSGEQGDLWHAARVPLSLSNLKSSKIVFEGYSGTGYMGDIAIDNVKLTTASSCHLLPTSAKPTTPTSPPVPPVPSMSLHPC</sequence>
<dbReference type="SUPFAM" id="SSF49899">
    <property type="entry name" value="Concanavalin A-like lectins/glucanases"/>
    <property type="match status" value="1"/>
</dbReference>
<evidence type="ECO:0000256" key="1">
    <source>
        <dbReference type="SAM" id="MobiDB-lite"/>
    </source>
</evidence>
<feature type="signal peptide" evidence="2">
    <location>
        <begin position="1"/>
        <end position="19"/>
    </location>
</feature>
<dbReference type="EMBL" id="DS469539">
    <property type="protein sequence ID" value="EDO44961.1"/>
    <property type="molecule type" value="Genomic_DNA"/>
</dbReference>
<dbReference type="InParanoid" id="A7RU67"/>
<feature type="domain" description="MAM" evidence="3">
    <location>
        <begin position="23"/>
        <end position="178"/>
    </location>
</feature>
<dbReference type="Pfam" id="PF00629">
    <property type="entry name" value="MAM"/>
    <property type="match status" value="1"/>
</dbReference>
<dbReference type="HOGENOM" id="CLU_1187581_0_0_1"/>
<organism evidence="4 5">
    <name type="scientific">Nematostella vectensis</name>
    <name type="common">Starlet sea anemone</name>
    <dbReference type="NCBI Taxonomy" id="45351"/>
    <lineage>
        <taxon>Eukaryota</taxon>
        <taxon>Metazoa</taxon>
        <taxon>Cnidaria</taxon>
        <taxon>Anthozoa</taxon>
        <taxon>Hexacorallia</taxon>
        <taxon>Actiniaria</taxon>
        <taxon>Edwardsiidae</taxon>
        <taxon>Nematostella</taxon>
    </lineage>
</organism>
<feature type="chain" id="PRO_5002714717" description="MAM domain-containing protein" evidence="2">
    <location>
        <begin position="20"/>
        <end position="204"/>
    </location>
</feature>
<dbReference type="SMART" id="SM00137">
    <property type="entry name" value="MAM"/>
    <property type="match status" value="1"/>
</dbReference>
<dbReference type="Gene3D" id="2.60.120.200">
    <property type="match status" value="1"/>
</dbReference>
<keyword evidence="5" id="KW-1185">Reference proteome</keyword>
<evidence type="ECO:0000313" key="5">
    <source>
        <dbReference type="Proteomes" id="UP000001593"/>
    </source>
</evidence>
<evidence type="ECO:0000256" key="2">
    <source>
        <dbReference type="SAM" id="SignalP"/>
    </source>
</evidence>
<dbReference type="OMA" id="WFNANIT"/>
<gene>
    <name evidence="4" type="ORF">NEMVEDRAFT_v1g202227</name>
</gene>
<feature type="region of interest" description="Disordered" evidence="1">
    <location>
        <begin position="180"/>
        <end position="204"/>
    </location>
</feature>
<dbReference type="Proteomes" id="UP000001593">
    <property type="component" value="Unassembled WGS sequence"/>
</dbReference>
<dbReference type="AlphaFoldDB" id="A7RU67"/>
<dbReference type="GO" id="GO:0016020">
    <property type="term" value="C:membrane"/>
    <property type="evidence" value="ECO:0007669"/>
    <property type="project" value="InterPro"/>
</dbReference>
<reference evidence="4 5" key="1">
    <citation type="journal article" date="2007" name="Science">
        <title>Sea anemone genome reveals ancestral eumetazoan gene repertoire and genomic organization.</title>
        <authorList>
            <person name="Putnam N.H."/>
            <person name="Srivastava M."/>
            <person name="Hellsten U."/>
            <person name="Dirks B."/>
            <person name="Chapman J."/>
            <person name="Salamov A."/>
            <person name="Terry A."/>
            <person name="Shapiro H."/>
            <person name="Lindquist E."/>
            <person name="Kapitonov V.V."/>
            <person name="Jurka J."/>
            <person name="Genikhovich G."/>
            <person name="Grigoriev I.V."/>
            <person name="Lucas S.M."/>
            <person name="Steele R.E."/>
            <person name="Finnerty J.R."/>
            <person name="Technau U."/>
            <person name="Martindale M.Q."/>
            <person name="Rokhsar D.S."/>
        </authorList>
    </citation>
    <scope>NUCLEOTIDE SEQUENCE [LARGE SCALE GENOMIC DNA]</scope>
    <source>
        <strain evidence="5">CH2 X CH6</strain>
    </source>
</reference>
<proteinExistence type="predicted"/>
<dbReference type="PANTHER" id="PTHR23282:SF101">
    <property type="entry name" value="MAM DOMAIN-CONTAINING PROTEIN"/>
    <property type="match status" value="1"/>
</dbReference>
<dbReference type="CDD" id="cd06263">
    <property type="entry name" value="MAM"/>
    <property type="match status" value="1"/>
</dbReference>
<keyword evidence="2" id="KW-0732">Signal</keyword>
<dbReference type="PANTHER" id="PTHR23282">
    <property type="entry name" value="APICAL ENDOSOMAL GLYCOPROTEIN PRECURSOR"/>
    <property type="match status" value="1"/>
</dbReference>
<dbReference type="InterPro" id="IPR051560">
    <property type="entry name" value="MAM_domain-containing"/>
</dbReference>
<feature type="compositionally biased region" description="Pro residues" evidence="1">
    <location>
        <begin position="188"/>
        <end position="197"/>
    </location>
</feature>
<evidence type="ECO:0000259" key="3">
    <source>
        <dbReference type="PROSITE" id="PS50060"/>
    </source>
</evidence>
<dbReference type="InterPro" id="IPR013320">
    <property type="entry name" value="ConA-like_dom_sf"/>
</dbReference>
<dbReference type="PhylomeDB" id="A7RU67"/>
<dbReference type="eggNOG" id="KOG1095">
    <property type="taxonomic scope" value="Eukaryota"/>
</dbReference>
<dbReference type="InterPro" id="IPR000998">
    <property type="entry name" value="MAM_dom"/>
</dbReference>
<dbReference type="PRINTS" id="PR00020">
    <property type="entry name" value="MAMDOMAIN"/>
</dbReference>
<protein>
    <recommendedName>
        <fullName evidence="3">MAM domain-containing protein</fullName>
    </recommendedName>
</protein>